<protein>
    <submittedName>
        <fullName evidence="1">Uncharacterized protein</fullName>
    </submittedName>
</protein>
<evidence type="ECO:0000313" key="2">
    <source>
        <dbReference type="Proteomes" id="UP000673375"/>
    </source>
</evidence>
<proteinExistence type="predicted"/>
<name>A0ABS4CJ07_9ENTE</name>
<keyword evidence="2" id="KW-1185">Reference proteome</keyword>
<comment type="caution">
    <text evidence="1">The sequence shown here is derived from an EMBL/GenBank/DDBJ whole genome shotgun (WGS) entry which is preliminary data.</text>
</comment>
<dbReference type="EMBL" id="JAEDXU010000002">
    <property type="protein sequence ID" value="MBP1045922.1"/>
    <property type="molecule type" value="Genomic_DNA"/>
</dbReference>
<dbReference type="RefSeq" id="WP_209556739.1">
    <property type="nucleotide sequence ID" value="NZ_JAEDXU010000002.1"/>
</dbReference>
<evidence type="ECO:0000313" key="1">
    <source>
        <dbReference type="EMBL" id="MBP1045922.1"/>
    </source>
</evidence>
<organism evidence="1 2">
    <name type="scientific">Enterococcus larvae</name>
    <dbReference type="NCBI Taxonomy" id="2794352"/>
    <lineage>
        <taxon>Bacteria</taxon>
        <taxon>Bacillati</taxon>
        <taxon>Bacillota</taxon>
        <taxon>Bacilli</taxon>
        <taxon>Lactobacillales</taxon>
        <taxon>Enterococcaceae</taxon>
        <taxon>Enterococcus</taxon>
    </lineage>
</organism>
<dbReference type="Proteomes" id="UP000673375">
    <property type="component" value="Unassembled WGS sequence"/>
</dbReference>
<sequence length="177" mass="20478">MSENLLKQTMKEWLIRIDSVENRPKEITALNFGLFEPYGIELTGAKRYDLEDDDWACIEDFIPKERICPEINVDSEMKWQAVLAMFYSVLKELLMELSSASCYNWILRWRFIGCEIVEISECRALFNCERAAMKCAMGMIVLNYIRFIYIKPAAALIGNAVETMFFLSDYAGMLGGF</sequence>
<accession>A0ABS4CJ07</accession>
<gene>
    <name evidence="1" type="ORF">I6N96_06480</name>
</gene>
<reference evidence="1 2" key="1">
    <citation type="submission" date="2020-12" db="EMBL/GenBank/DDBJ databases">
        <title>Vagococcus allomyrinae sp. nov. and Enterococcus lavae sp. nov., isolated from the larvae of Allomyrina dichotoma.</title>
        <authorList>
            <person name="Lee S.D."/>
        </authorList>
    </citation>
    <scope>NUCLEOTIDE SEQUENCE [LARGE SCALE GENOMIC DNA]</scope>
    <source>
        <strain evidence="1 2">BWM-S5</strain>
    </source>
</reference>